<sequence length="51" mass="5489">MKLVVNVPFGTYKQGDEITDPDIVQQVLASEQSAYVVPVADDTPPKAKSKA</sequence>
<organism evidence="1 2">
    <name type="scientific">Ralstonia phage Albius</name>
    <dbReference type="NCBI Taxonomy" id="2759712"/>
    <lineage>
        <taxon>Viruses</taxon>
        <taxon>Duplodnaviria</taxon>
        <taxon>Heunggongvirae</taxon>
        <taxon>Uroviricota</taxon>
        <taxon>Caudoviricetes</taxon>
        <taxon>Rahariannevirus</taxon>
        <taxon>Rahariannevirus raharianne</taxon>
    </lineage>
</organism>
<reference evidence="1 2" key="1">
    <citation type="submission" date="2020-07" db="EMBL/GenBank/DDBJ databases">
        <title>Ralstonia phages.</title>
        <authorList>
            <person name="Trotereau A."/>
            <person name="Boyer C."/>
            <person name="Torres-Barcelo C."/>
        </authorList>
    </citation>
    <scope>NUCLEOTIDE SEQUENCE [LARGE SCALE GENOMIC DNA]</scope>
</reference>
<evidence type="ECO:0000313" key="1">
    <source>
        <dbReference type="EMBL" id="QMV32409.1"/>
    </source>
</evidence>
<name>A0A7G5B7Y6_9CAUD</name>
<dbReference type="Proteomes" id="UP000515258">
    <property type="component" value="Segment"/>
</dbReference>
<accession>A0A7G5B7Y6</accession>
<evidence type="ECO:0000313" key="2">
    <source>
        <dbReference type="Proteomes" id="UP000515258"/>
    </source>
</evidence>
<dbReference type="EMBL" id="MT740726">
    <property type="protein sequence ID" value="QMV32409.1"/>
    <property type="molecule type" value="Genomic_DNA"/>
</dbReference>
<protein>
    <submittedName>
        <fullName evidence="1">Uncharacterized protein</fullName>
    </submittedName>
</protein>
<gene>
    <name evidence="1" type="ORF">U2_00034</name>
</gene>
<proteinExistence type="predicted"/>